<dbReference type="Proteomes" id="UP000198921">
    <property type="component" value="Unassembled WGS sequence"/>
</dbReference>
<evidence type="ECO:0000256" key="1">
    <source>
        <dbReference type="SAM" id="MobiDB-lite"/>
    </source>
</evidence>
<dbReference type="RefSeq" id="WP_091160152.1">
    <property type="nucleotide sequence ID" value="NZ_FNOT01000013.1"/>
</dbReference>
<dbReference type="SUPFAM" id="SSF51735">
    <property type="entry name" value="NAD(P)-binding Rossmann-fold domains"/>
    <property type="match status" value="1"/>
</dbReference>
<gene>
    <name evidence="3" type="ORF">SAMN05660209_03984</name>
</gene>
<dbReference type="AlphaFoldDB" id="A0A1H3NKL1"/>
<dbReference type="PANTHER" id="PTHR43245">
    <property type="entry name" value="BIFUNCTIONAL POLYMYXIN RESISTANCE PROTEIN ARNA"/>
    <property type="match status" value="1"/>
</dbReference>
<dbReference type="Gene3D" id="3.40.50.720">
    <property type="entry name" value="NAD(P)-binding Rossmann-like Domain"/>
    <property type="match status" value="1"/>
</dbReference>
<dbReference type="EMBL" id="FNOT01000013">
    <property type="protein sequence ID" value="SDY88975.1"/>
    <property type="molecule type" value="Genomic_DNA"/>
</dbReference>
<keyword evidence="4" id="KW-1185">Reference proteome</keyword>
<protein>
    <submittedName>
        <fullName evidence="3">Nucleoside-diphosphate-sugar epimerase</fullName>
    </submittedName>
</protein>
<dbReference type="InterPro" id="IPR036291">
    <property type="entry name" value="NAD(P)-bd_dom_sf"/>
</dbReference>
<dbReference type="InterPro" id="IPR001509">
    <property type="entry name" value="Epimerase_deHydtase"/>
</dbReference>
<feature type="region of interest" description="Disordered" evidence="1">
    <location>
        <begin position="343"/>
        <end position="372"/>
    </location>
</feature>
<dbReference type="STRING" id="1137993.SAMN05660209_03984"/>
<organism evidence="3 4">
    <name type="scientific">Geodermatophilus africanus</name>
    <dbReference type="NCBI Taxonomy" id="1137993"/>
    <lineage>
        <taxon>Bacteria</taxon>
        <taxon>Bacillati</taxon>
        <taxon>Actinomycetota</taxon>
        <taxon>Actinomycetes</taxon>
        <taxon>Geodermatophilales</taxon>
        <taxon>Geodermatophilaceae</taxon>
        <taxon>Geodermatophilus</taxon>
    </lineage>
</organism>
<dbReference type="OrthoDB" id="3338687at2"/>
<sequence length="372" mass="39150">MAEPTRNRLQGLRVAVTGASGNVGTALLRRLAAPASGVAEVRGLARRQPPSTPPYDGVRWYLADLGETRSEHELTRFLDGVDAVVHLAWALQPGRQPERLHRVNVEGTRRVARAAAGAGVGHFVHLSSLGAYAAGGGDRAVGEDWPATGIPSAQYSRDKSQAELVVREQIGSREGTTLTVVRPTLVLQPEASSEIGRYFLGPLLFGAARLLPAPVARLLLLPLPSLRVQVVHADDVADALVAILDRRAGGPFNLAAEPTFDADSLARALGTVRVPVPAAVLRAALSAAFHARVVPTEPGWLDIGLQAPALDSSRARRLLDWTPTHPGDEVLRQFVAALGRGEGAPGALLQPAGGPERDPADDPANVPGSRAT</sequence>
<dbReference type="InterPro" id="IPR050177">
    <property type="entry name" value="Lipid_A_modif_metabolic_enz"/>
</dbReference>
<feature type="compositionally biased region" description="Low complexity" evidence="1">
    <location>
        <begin position="345"/>
        <end position="354"/>
    </location>
</feature>
<name>A0A1H3NKL1_9ACTN</name>
<proteinExistence type="predicted"/>
<accession>A0A1H3NKL1</accession>
<dbReference type="Pfam" id="PF01370">
    <property type="entry name" value="Epimerase"/>
    <property type="match status" value="1"/>
</dbReference>
<evidence type="ECO:0000313" key="3">
    <source>
        <dbReference type="EMBL" id="SDY88975.1"/>
    </source>
</evidence>
<dbReference type="PANTHER" id="PTHR43245:SF52">
    <property type="entry name" value="NAD-DEPENDENT EPIMERASE_DEHYDRATASE"/>
    <property type="match status" value="1"/>
</dbReference>
<feature type="domain" description="NAD-dependent epimerase/dehydratase" evidence="2">
    <location>
        <begin position="14"/>
        <end position="254"/>
    </location>
</feature>
<evidence type="ECO:0000259" key="2">
    <source>
        <dbReference type="Pfam" id="PF01370"/>
    </source>
</evidence>
<reference evidence="4" key="1">
    <citation type="submission" date="2016-10" db="EMBL/GenBank/DDBJ databases">
        <authorList>
            <person name="Varghese N."/>
            <person name="Submissions S."/>
        </authorList>
    </citation>
    <scope>NUCLEOTIDE SEQUENCE [LARGE SCALE GENOMIC DNA]</scope>
    <source>
        <strain evidence="4">DSM 45422</strain>
    </source>
</reference>
<evidence type="ECO:0000313" key="4">
    <source>
        <dbReference type="Proteomes" id="UP000198921"/>
    </source>
</evidence>